<evidence type="ECO:0000313" key="12">
    <source>
        <dbReference type="EMBL" id="SVA35709.1"/>
    </source>
</evidence>
<feature type="transmembrane region" description="Helical" evidence="9">
    <location>
        <begin position="189"/>
        <end position="211"/>
    </location>
</feature>
<keyword evidence="7 9" id="KW-1133">Transmembrane helix</keyword>
<dbReference type="Pfam" id="PF00664">
    <property type="entry name" value="ABC_membrane"/>
    <property type="match status" value="1"/>
</dbReference>
<dbReference type="FunFam" id="3.40.50.300:FF:000221">
    <property type="entry name" value="Multidrug ABC transporter ATP-binding protein"/>
    <property type="match status" value="1"/>
</dbReference>
<feature type="transmembrane region" description="Helical" evidence="9">
    <location>
        <begin position="274"/>
        <end position="291"/>
    </location>
</feature>
<reference evidence="12" key="1">
    <citation type="submission" date="2018-05" db="EMBL/GenBank/DDBJ databases">
        <authorList>
            <person name="Lanie J.A."/>
            <person name="Ng W.-L."/>
            <person name="Kazmierczak K.M."/>
            <person name="Andrzejewski T.M."/>
            <person name="Davidsen T.M."/>
            <person name="Wayne K.J."/>
            <person name="Tettelin H."/>
            <person name="Glass J.I."/>
            <person name="Rusch D."/>
            <person name="Podicherti R."/>
            <person name="Tsui H.-C.T."/>
            <person name="Winkler M.E."/>
        </authorList>
    </citation>
    <scope>NUCLEOTIDE SEQUENCE</scope>
</reference>
<dbReference type="InterPro" id="IPR011527">
    <property type="entry name" value="ABC1_TM_dom"/>
</dbReference>
<keyword evidence="8 9" id="KW-0472">Membrane</keyword>
<dbReference type="InterPro" id="IPR017871">
    <property type="entry name" value="ABC_transporter-like_CS"/>
</dbReference>
<evidence type="ECO:0008006" key="13">
    <source>
        <dbReference type="Google" id="ProtNLM"/>
    </source>
</evidence>
<dbReference type="PROSITE" id="PS50893">
    <property type="entry name" value="ABC_TRANSPORTER_2"/>
    <property type="match status" value="1"/>
</dbReference>
<evidence type="ECO:0000256" key="3">
    <source>
        <dbReference type="ARBA" id="ARBA00022475"/>
    </source>
</evidence>
<dbReference type="GO" id="GO:0005743">
    <property type="term" value="C:mitochondrial inner membrane"/>
    <property type="evidence" value="ECO:0007669"/>
    <property type="project" value="TreeGrafter"/>
</dbReference>
<keyword evidence="3" id="KW-1003">Cell membrane</keyword>
<keyword evidence="6" id="KW-0067">ATP-binding</keyword>
<dbReference type="PANTHER" id="PTHR43394">
    <property type="entry name" value="ATP-DEPENDENT PERMEASE MDL1, MITOCHONDRIAL"/>
    <property type="match status" value="1"/>
</dbReference>
<evidence type="ECO:0000256" key="8">
    <source>
        <dbReference type="ARBA" id="ARBA00023136"/>
    </source>
</evidence>
<dbReference type="CDD" id="cd18542">
    <property type="entry name" value="ABC_6TM_YknU_like"/>
    <property type="match status" value="1"/>
</dbReference>
<keyword evidence="4 9" id="KW-0812">Transmembrane</keyword>
<feature type="transmembrane region" description="Helical" evidence="9">
    <location>
        <begin position="85"/>
        <end position="106"/>
    </location>
</feature>
<evidence type="ECO:0000256" key="6">
    <source>
        <dbReference type="ARBA" id="ARBA00022840"/>
    </source>
</evidence>
<accession>A0A381V5Q2</accession>
<dbReference type="SMART" id="SM00382">
    <property type="entry name" value="AAA"/>
    <property type="match status" value="1"/>
</dbReference>
<evidence type="ECO:0000256" key="1">
    <source>
        <dbReference type="ARBA" id="ARBA00004651"/>
    </source>
</evidence>
<dbReference type="InterPro" id="IPR027417">
    <property type="entry name" value="P-loop_NTPase"/>
</dbReference>
<evidence type="ECO:0000256" key="7">
    <source>
        <dbReference type="ARBA" id="ARBA00022989"/>
    </source>
</evidence>
<dbReference type="InterPro" id="IPR039421">
    <property type="entry name" value="Type_1_exporter"/>
</dbReference>
<evidence type="ECO:0000259" key="10">
    <source>
        <dbReference type="PROSITE" id="PS50893"/>
    </source>
</evidence>
<dbReference type="AlphaFoldDB" id="A0A381V5Q2"/>
<evidence type="ECO:0000259" key="11">
    <source>
        <dbReference type="PROSITE" id="PS50929"/>
    </source>
</evidence>
<dbReference type="Gene3D" id="3.40.50.300">
    <property type="entry name" value="P-loop containing nucleotide triphosphate hydrolases"/>
    <property type="match status" value="1"/>
</dbReference>
<organism evidence="12">
    <name type="scientific">marine metagenome</name>
    <dbReference type="NCBI Taxonomy" id="408172"/>
    <lineage>
        <taxon>unclassified sequences</taxon>
        <taxon>metagenomes</taxon>
        <taxon>ecological metagenomes</taxon>
    </lineage>
</organism>
<dbReference type="Pfam" id="PF00005">
    <property type="entry name" value="ABC_tran"/>
    <property type="match status" value="1"/>
</dbReference>
<proteinExistence type="predicted"/>
<gene>
    <name evidence="12" type="ORF">METZ01_LOCUS88563</name>
</gene>
<evidence type="ECO:0000256" key="9">
    <source>
        <dbReference type="SAM" id="Phobius"/>
    </source>
</evidence>
<dbReference type="GO" id="GO:0005524">
    <property type="term" value="F:ATP binding"/>
    <property type="evidence" value="ECO:0007669"/>
    <property type="project" value="UniProtKB-KW"/>
</dbReference>
<evidence type="ECO:0000256" key="4">
    <source>
        <dbReference type="ARBA" id="ARBA00022692"/>
    </source>
</evidence>
<dbReference type="GO" id="GO:0016887">
    <property type="term" value="F:ATP hydrolysis activity"/>
    <property type="evidence" value="ECO:0007669"/>
    <property type="project" value="InterPro"/>
</dbReference>
<dbReference type="Gene3D" id="1.20.1560.10">
    <property type="entry name" value="ABC transporter type 1, transmembrane domain"/>
    <property type="match status" value="2"/>
</dbReference>
<protein>
    <recommendedName>
        <fullName evidence="13">Multidrug ABC transporter</fullName>
    </recommendedName>
</protein>
<name>A0A381V5Q2_9ZZZZ</name>
<dbReference type="PANTHER" id="PTHR43394:SF1">
    <property type="entry name" value="ATP-BINDING CASSETTE SUB-FAMILY B MEMBER 10, MITOCHONDRIAL"/>
    <property type="match status" value="1"/>
</dbReference>
<dbReference type="SUPFAM" id="SSF90123">
    <property type="entry name" value="ABC transporter transmembrane region"/>
    <property type="match status" value="1"/>
</dbReference>
<feature type="domain" description="ABC transmembrane type-1" evidence="11">
    <location>
        <begin position="42"/>
        <end position="332"/>
    </location>
</feature>
<keyword evidence="2" id="KW-0813">Transport</keyword>
<feature type="transmembrane region" description="Helical" evidence="9">
    <location>
        <begin position="164"/>
        <end position="183"/>
    </location>
</feature>
<dbReference type="InterPro" id="IPR003439">
    <property type="entry name" value="ABC_transporter-like_ATP-bd"/>
</dbReference>
<dbReference type="GO" id="GO:0005886">
    <property type="term" value="C:plasma membrane"/>
    <property type="evidence" value="ECO:0007669"/>
    <property type="project" value="UniProtKB-SubCell"/>
</dbReference>
<dbReference type="GO" id="GO:0090374">
    <property type="term" value="P:oligopeptide export from mitochondrion"/>
    <property type="evidence" value="ECO:0007669"/>
    <property type="project" value="TreeGrafter"/>
</dbReference>
<dbReference type="EMBL" id="UINC01007928">
    <property type="protein sequence ID" value="SVA35709.1"/>
    <property type="molecule type" value="Genomic_DNA"/>
</dbReference>
<dbReference type="PROSITE" id="PS50929">
    <property type="entry name" value="ABC_TM1F"/>
    <property type="match status" value="1"/>
</dbReference>
<dbReference type="InterPro" id="IPR003593">
    <property type="entry name" value="AAA+_ATPase"/>
</dbReference>
<feature type="domain" description="ABC transporter" evidence="10">
    <location>
        <begin position="366"/>
        <end position="603"/>
    </location>
</feature>
<comment type="subcellular location">
    <subcellularLocation>
        <location evidence="1">Cell membrane</location>
        <topology evidence="1">Multi-pass membrane protein</topology>
    </subcellularLocation>
</comment>
<evidence type="ECO:0000256" key="5">
    <source>
        <dbReference type="ARBA" id="ARBA00022741"/>
    </source>
</evidence>
<dbReference type="PROSITE" id="PS00211">
    <property type="entry name" value="ABC_TRANSPORTER_1"/>
    <property type="match status" value="1"/>
</dbReference>
<feature type="transmembrane region" description="Helical" evidence="9">
    <location>
        <begin position="38"/>
        <end position="57"/>
    </location>
</feature>
<sequence>MKGDVSSPASRAEEFRTARKLDPGILGRIIRLVLHYKARVTIAFAATLASSLFQLFIPRYVGQAVDNAQGLLGANSAPSSDIETALWLAASMILILSMLRGLFAVVQNYFGESLDHCIAAELRKAFFQRIQQLDLSFHDHSHSGDLITRGMLDLEGIRHFPSTGLVRTLLLLVLVTGGTVLLLSTNLVLGLIALSFVPVIAVRSAVARLQLRYLWLKQQERLTVLTNAMEENLTGIRVVRAFAAQAYELARFDQLSTKVLEISYQRLMARVRSMTFMGFAFYSAMTAVLWAGGTKVLAGEITIGTLTEFLAFMMILHMPVRQIGMTVNSYARASTCGARFFAILDQHNAIEEGEAVSNLKVPRGEIQFEDVAFSYTGQPDESQIISGITFKVGPGRTLGIVGPPGSGKSTIARLIPRFYDPTAGRILIDGQDIRDVSLASLRRAVGGVQQDSFLFTASVDNNIAYGDPWSHTDNVVQASRNAQLHDFVATLPETYQTLVGEQGVSLSGGQRQRVSIARGTLTNAPICIFDDATAAIDAGTEQRIRSALTQRSGKRTTVIISHRLVSVMHADEILFLDEGRIIERGSHDQLLSLNGHYAALHSLQMQDAGTAEWSSGQLSPA</sequence>
<dbReference type="GO" id="GO:0015421">
    <property type="term" value="F:ABC-type oligopeptide transporter activity"/>
    <property type="evidence" value="ECO:0007669"/>
    <property type="project" value="TreeGrafter"/>
</dbReference>
<dbReference type="SUPFAM" id="SSF52540">
    <property type="entry name" value="P-loop containing nucleoside triphosphate hydrolases"/>
    <property type="match status" value="1"/>
</dbReference>
<dbReference type="InterPro" id="IPR036640">
    <property type="entry name" value="ABC1_TM_sf"/>
</dbReference>
<evidence type="ECO:0000256" key="2">
    <source>
        <dbReference type="ARBA" id="ARBA00022448"/>
    </source>
</evidence>
<keyword evidence="5" id="KW-0547">Nucleotide-binding</keyword>